<dbReference type="SUPFAM" id="SSF55874">
    <property type="entry name" value="ATPase domain of HSP90 chaperone/DNA topoisomerase II/histidine kinase"/>
    <property type="match status" value="1"/>
</dbReference>
<evidence type="ECO:0000313" key="5">
    <source>
        <dbReference type="Proteomes" id="UP001213646"/>
    </source>
</evidence>
<keyword evidence="4" id="KW-0808">Transferase</keyword>
<dbReference type="GO" id="GO:0004673">
    <property type="term" value="F:protein histidine kinase activity"/>
    <property type="evidence" value="ECO:0007669"/>
    <property type="project" value="UniProtKB-EC"/>
</dbReference>
<name>A0AAW6I8M4_9BACT</name>
<sequence length="175" mass="19072">MNNLSFHITDIMANSIRAKASEIGLFIEERDLRITIRIADNGLGMDAGTIARVTNPFYTTRTTRKVGLGIPFLIQNAEQTGGAVSITSQPGKGTVVTASFCSNHIDCPPWGDLPGTVAMLITGNPDINICFEYQAVKTVFSISTSEIKEILDGIPLSYPKVMLLVKEMIKENIRP</sequence>
<dbReference type="RefSeq" id="WP_008157727.1">
    <property type="nucleotide sequence ID" value="NZ_CAKWDQ010000010.1"/>
</dbReference>
<keyword evidence="4" id="KW-0418">Kinase</keyword>
<protein>
    <recommendedName>
        <fullName evidence="2">histidine kinase</fullName>
        <ecNumber evidence="2">2.7.13.3</ecNumber>
    </recommendedName>
</protein>
<dbReference type="Gene3D" id="3.30.565.10">
    <property type="entry name" value="Histidine kinase-like ATPase, C-terminal domain"/>
    <property type="match status" value="1"/>
</dbReference>
<accession>A0AAW6I8M4</accession>
<dbReference type="Pfam" id="PF02518">
    <property type="entry name" value="HATPase_c"/>
    <property type="match status" value="1"/>
</dbReference>
<dbReference type="Proteomes" id="UP001213646">
    <property type="component" value="Unassembled WGS sequence"/>
</dbReference>
<dbReference type="PROSITE" id="PS50109">
    <property type="entry name" value="HIS_KIN"/>
    <property type="match status" value="1"/>
</dbReference>
<proteinExistence type="predicted"/>
<comment type="caution">
    <text evidence="4">The sequence shown here is derived from an EMBL/GenBank/DDBJ whole genome shotgun (WGS) entry which is preliminary data.</text>
</comment>
<evidence type="ECO:0000256" key="1">
    <source>
        <dbReference type="ARBA" id="ARBA00000085"/>
    </source>
</evidence>
<dbReference type="AlphaFoldDB" id="A0AAW6I8M4"/>
<dbReference type="EC" id="2.7.13.3" evidence="2"/>
<gene>
    <name evidence="4" type="ORF">PQG89_12210</name>
</gene>
<dbReference type="EMBL" id="JAQPYX010000101">
    <property type="protein sequence ID" value="MDC7150186.1"/>
    <property type="molecule type" value="Genomic_DNA"/>
</dbReference>
<reference evidence="4" key="1">
    <citation type="submission" date="2023-01" db="EMBL/GenBank/DDBJ databases">
        <title>Exploring GABA producing Bacteroides strains toward improving mental health.</title>
        <authorList>
            <person name="Yousuf B."/>
            <person name="Bouhlel N.E."/>
            <person name="Mottawea W."/>
            <person name="Hammami R."/>
        </authorList>
    </citation>
    <scope>NUCLEOTIDE SEQUENCE</scope>
    <source>
        <strain evidence="4">UO.H1047</strain>
    </source>
</reference>
<organism evidence="4 5">
    <name type="scientific">Parabacteroides johnsonii</name>
    <dbReference type="NCBI Taxonomy" id="387661"/>
    <lineage>
        <taxon>Bacteria</taxon>
        <taxon>Pseudomonadati</taxon>
        <taxon>Bacteroidota</taxon>
        <taxon>Bacteroidia</taxon>
        <taxon>Bacteroidales</taxon>
        <taxon>Tannerellaceae</taxon>
        <taxon>Parabacteroides</taxon>
    </lineage>
</organism>
<dbReference type="InterPro" id="IPR005467">
    <property type="entry name" value="His_kinase_dom"/>
</dbReference>
<feature type="domain" description="Histidine kinase" evidence="3">
    <location>
        <begin position="1"/>
        <end position="104"/>
    </location>
</feature>
<evidence type="ECO:0000256" key="2">
    <source>
        <dbReference type="ARBA" id="ARBA00012438"/>
    </source>
</evidence>
<dbReference type="CDD" id="cd00075">
    <property type="entry name" value="HATPase"/>
    <property type="match status" value="1"/>
</dbReference>
<dbReference type="InterPro" id="IPR003594">
    <property type="entry name" value="HATPase_dom"/>
</dbReference>
<dbReference type="PRINTS" id="PR00344">
    <property type="entry name" value="BCTRLSENSOR"/>
</dbReference>
<dbReference type="InterPro" id="IPR036890">
    <property type="entry name" value="HATPase_C_sf"/>
</dbReference>
<dbReference type="InterPro" id="IPR004358">
    <property type="entry name" value="Sig_transdc_His_kin-like_C"/>
</dbReference>
<evidence type="ECO:0000259" key="3">
    <source>
        <dbReference type="PROSITE" id="PS50109"/>
    </source>
</evidence>
<comment type="catalytic activity">
    <reaction evidence="1">
        <text>ATP + protein L-histidine = ADP + protein N-phospho-L-histidine.</text>
        <dbReference type="EC" id="2.7.13.3"/>
    </reaction>
</comment>
<evidence type="ECO:0000313" key="4">
    <source>
        <dbReference type="EMBL" id="MDC7150186.1"/>
    </source>
</evidence>